<dbReference type="Proteomes" id="UP000179807">
    <property type="component" value="Unassembled WGS sequence"/>
</dbReference>
<dbReference type="GeneID" id="94846772"/>
<evidence type="ECO:0000313" key="1">
    <source>
        <dbReference type="EMBL" id="OHS95446.1"/>
    </source>
</evidence>
<evidence type="ECO:0000313" key="2">
    <source>
        <dbReference type="Proteomes" id="UP000179807"/>
    </source>
</evidence>
<gene>
    <name evidence="1" type="ORF">TRFO_38480</name>
</gene>
<dbReference type="VEuPathDB" id="TrichDB:TRFO_38480"/>
<reference evidence="1" key="1">
    <citation type="submission" date="2016-10" db="EMBL/GenBank/DDBJ databases">
        <authorList>
            <person name="Benchimol M."/>
            <person name="Almeida L.G."/>
            <person name="Vasconcelos A.T."/>
            <person name="Perreira-Neves A."/>
            <person name="Rosa I.A."/>
            <person name="Tasca T."/>
            <person name="Bogo M.R."/>
            <person name="de Souza W."/>
        </authorList>
    </citation>
    <scope>NUCLEOTIDE SEQUENCE [LARGE SCALE GENOMIC DNA]</scope>
    <source>
        <strain evidence="1">K</strain>
    </source>
</reference>
<sequence length="104" mass="12352">MEKGEASQVQKFIKSQTHQKIGDFQQENILERQKPIIDQHLNDIFEKVSKLQSLNSYQERLFSSIKSEESKQTNYLNNITTILSQIIYLSIRHDFYEDVDKKIM</sequence>
<keyword evidence="2" id="KW-1185">Reference proteome</keyword>
<dbReference type="RefSeq" id="XP_068348583.1">
    <property type="nucleotide sequence ID" value="XM_068512068.1"/>
</dbReference>
<name>A0A1J4J8E1_9EUKA</name>
<proteinExistence type="predicted"/>
<dbReference type="AlphaFoldDB" id="A0A1J4J8E1"/>
<organism evidence="1 2">
    <name type="scientific">Tritrichomonas foetus</name>
    <dbReference type="NCBI Taxonomy" id="1144522"/>
    <lineage>
        <taxon>Eukaryota</taxon>
        <taxon>Metamonada</taxon>
        <taxon>Parabasalia</taxon>
        <taxon>Tritrichomonadida</taxon>
        <taxon>Tritrichomonadidae</taxon>
        <taxon>Tritrichomonas</taxon>
    </lineage>
</organism>
<dbReference type="EMBL" id="MLAK01001246">
    <property type="protein sequence ID" value="OHS95446.1"/>
    <property type="molecule type" value="Genomic_DNA"/>
</dbReference>
<accession>A0A1J4J8E1</accession>
<protein>
    <submittedName>
        <fullName evidence="1">Uncharacterized protein</fullName>
    </submittedName>
</protein>
<comment type="caution">
    <text evidence="1">The sequence shown here is derived from an EMBL/GenBank/DDBJ whole genome shotgun (WGS) entry which is preliminary data.</text>
</comment>